<feature type="chain" id="PRO_5006599377" evidence="3">
    <location>
        <begin position="26"/>
        <end position="1027"/>
    </location>
</feature>
<proteinExistence type="inferred from homology"/>
<dbReference type="EC" id="3.2.1.177" evidence="7"/>
<dbReference type="InterPro" id="IPR048395">
    <property type="entry name" value="Glyco_hydro_31_C"/>
</dbReference>
<dbReference type="Gene3D" id="2.60.40.1760">
    <property type="entry name" value="glycosyl hydrolase (family 31)"/>
    <property type="match status" value="1"/>
</dbReference>
<dbReference type="Pfam" id="PF21365">
    <property type="entry name" value="Glyco_hydro_31_3rd"/>
    <property type="match status" value="1"/>
</dbReference>
<feature type="domain" description="Glycoside hydrolase family 31 TIM barrel" evidence="4">
    <location>
        <begin position="370"/>
        <end position="687"/>
    </location>
</feature>
<dbReference type="InterPro" id="IPR013780">
    <property type="entry name" value="Glyco_hydro_b"/>
</dbReference>
<dbReference type="KEGG" id="blq:L21SP5_02764"/>
<dbReference type="Gene3D" id="2.60.40.1180">
    <property type="entry name" value="Golgi alpha-mannosidase II"/>
    <property type="match status" value="2"/>
</dbReference>
<feature type="domain" description="Glycoside hydrolase family 31 N-terminal" evidence="5">
    <location>
        <begin position="189"/>
        <end position="327"/>
    </location>
</feature>
<dbReference type="InterPro" id="IPR025887">
    <property type="entry name" value="Glyco_hydro_31_N_dom"/>
</dbReference>
<dbReference type="Pfam" id="PF13802">
    <property type="entry name" value="Gal_mutarotas_2"/>
    <property type="match status" value="1"/>
</dbReference>
<dbReference type="RefSeq" id="WP_057953764.1">
    <property type="nucleotide sequence ID" value="NZ_CP013118.1"/>
</dbReference>
<dbReference type="Proteomes" id="UP000064893">
    <property type="component" value="Chromosome"/>
</dbReference>
<dbReference type="EMBL" id="CP013118">
    <property type="protein sequence ID" value="ALO16387.1"/>
    <property type="molecule type" value="Genomic_DNA"/>
</dbReference>
<dbReference type="PANTHER" id="PTHR22762">
    <property type="entry name" value="ALPHA-GLUCOSIDASE"/>
    <property type="match status" value="1"/>
</dbReference>
<dbReference type="Pfam" id="PF16328">
    <property type="entry name" value="DUF4961"/>
    <property type="match status" value="1"/>
</dbReference>
<dbReference type="OrthoDB" id="176168at2"/>
<evidence type="ECO:0000259" key="6">
    <source>
        <dbReference type="Pfam" id="PF21365"/>
    </source>
</evidence>
<accession>A0A0S2I1U5</accession>
<evidence type="ECO:0000313" key="7">
    <source>
        <dbReference type="EMBL" id="ALO16387.1"/>
    </source>
</evidence>
<dbReference type="SUPFAM" id="SSF51011">
    <property type="entry name" value="Glycosyl hydrolase domain"/>
    <property type="match status" value="1"/>
</dbReference>
<keyword evidence="2 7" id="KW-0326">Glycosidase</keyword>
<dbReference type="STRING" id="1307839.L21SP5_02764"/>
<dbReference type="AlphaFoldDB" id="A0A0S2I1U5"/>
<evidence type="ECO:0000259" key="5">
    <source>
        <dbReference type="Pfam" id="PF13802"/>
    </source>
</evidence>
<dbReference type="InterPro" id="IPR032522">
    <property type="entry name" value="DUF4961"/>
</dbReference>
<dbReference type="NCBIfam" id="TIGR04183">
    <property type="entry name" value="Por_Secre_tail"/>
    <property type="match status" value="1"/>
</dbReference>
<dbReference type="GO" id="GO:0005975">
    <property type="term" value="P:carbohydrate metabolic process"/>
    <property type="evidence" value="ECO:0007669"/>
    <property type="project" value="InterPro"/>
</dbReference>
<dbReference type="InterPro" id="IPR011013">
    <property type="entry name" value="Gal_mutarotase_sf_dom"/>
</dbReference>
<keyword evidence="3" id="KW-0732">Signal</keyword>
<name>A0A0S2I1U5_9BACT</name>
<feature type="signal peptide" evidence="3">
    <location>
        <begin position="1"/>
        <end position="25"/>
    </location>
</feature>
<keyword evidence="8" id="KW-1185">Reference proteome</keyword>
<sequence length="1027" mass="114769" precursor="true">MKKLLYTLSVMLLIPALGNTQVAWMEPTDATVDSTVTIYFDATQGDQGLMDYEGNVYAHTGVITLESTNPSDWKHVVSDWGIPNDTVLMDSIDENLYAISFNIRNFYGIDSTETVLSLAFVFRNSDGSVTGRSSDGSDIFIPLQVANDWSYQSFNTTANGMEINTAKGKIVLTAYDSGLETSILPSGQSPSESFALTASPVNASFSTDTTAETITASWNEWEILIEKDPLKVFYIKGDTITALKSFFPSADDHGGLMTLAFNEDSRIYGGGSRALPFNLNGYTIDLYNQAHYGYSNNAPNLNTSIPILTSTDQFAWIFDNHHPGQIDIGANTPGDMGYQTAGGTLRFLITDSESLEDISHNLADLTGHAPMPPLWGLGYIQSRYGYQSQTEAEQIVADMQAGNFPMDALVLDLYWFGGTSHMGDFNWDMTNFPDPEGMMSDFQNQGIETILITEPYFTLTSDLYDGAAAAEHFAKNDSGDPFVLYGFWAGDAALFDMSSDTARNWLWPHYQNLFEMGTSGLWTDLGEPETHPAEMIHEMGMANDVHNIFNNLWAKLLHDKTAENYPEKRLFNLTRSGYTGMQRFSTYPWSGDIQRSFQGLQSQIPIMLHMSMSGIGYMHSDLGGFTGGGQNGELYTRWLQLGTFSPVMRAHGTGVPTEPIFYDAQTQNRVRKAIEMRYEFLPYNYTLAWEYSTQGTPLARPSNYYSSSTGLISELGDQYLWGKDLLVAPVLMEGQTSRMVTLPEDDWFDYSTGEKYSANTTITIDAPLDEIPLLLREGGFVVQTQEKLMHSKAYDSDSIRIRHALPADGQTTTRQWFHDDGATAGNITTNQYDLMQLTSMADGNYASVNLEVTENNIATPERHMELMMYSLENAPGELTLNGYNVPFYGNENDYQNNLPAAYWDGTFLFVHFNWKDTATLLEMDREPSAITQSQWLQTIELIANPNPVTTQTIIEANVQEAGQYQLILLHADGRMVSQASRFFDQGRNKIELSSLPLQINGLKPGVYILNVRRGEQIQNIKLMKMKR</sequence>
<evidence type="ECO:0000256" key="2">
    <source>
        <dbReference type="RuleBase" id="RU361185"/>
    </source>
</evidence>
<evidence type="ECO:0000256" key="3">
    <source>
        <dbReference type="SAM" id="SignalP"/>
    </source>
</evidence>
<dbReference type="SUPFAM" id="SSF51445">
    <property type="entry name" value="(Trans)glycosidases"/>
    <property type="match status" value="1"/>
</dbReference>
<dbReference type="PATRIC" id="fig|1307839.3.peg.2902"/>
<dbReference type="CDD" id="cd14752">
    <property type="entry name" value="GH31_N"/>
    <property type="match status" value="1"/>
</dbReference>
<keyword evidence="2 7" id="KW-0378">Hydrolase</keyword>
<evidence type="ECO:0000313" key="8">
    <source>
        <dbReference type="Proteomes" id="UP000064893"/>
    </source>
</evidence>
<organism evidence="7 8">
    <name type="scientific">Salinivirga cyanobacteriivorans</name>
    <dbReference type="NCBI Taxonomy" id="1307839"/>
    <lineage>
        <taxon>Bacteria</taxon>
        <taxon>Pseudomonadati</taxon>
        <taxon>Bacteroidota</taxon>
        <taxon>Bacteroidia</taxon>
        <taxon>Bacteroidales</taxon>
        <taxon>Salinivirgaceae</taxon>
        <taxon>Salinivirga</taxon>
    </lineage>
</organism>
<evidence type="ECO:0000256" key="1">
    <source>
        <dbReference type="ARBA" id="ARBA00007806"/>
    </source>
</evidence>
<comment type="similarity">
    <text evidence="1 2">Belongs to the glycosyl hydrolase 31 family.</text>
</comment>
<dbReference type="Pfam" id="PF01055">
    <property type="entry name" value="Glyco_hydro_31_2nd"/>
    <property type="match status" value="1"/>
</dbReference>
<dbReference type="Gene3D" id="3.20.20.80">
    <property type="entry name" value="Glycosidases"/>
    <property type="match status" value="1"/>
</dbReference>
<dbReference type="PANTHER" id="PTHR22762:SF120">
    <property type="entry name" value="HETEROGLYCAN GLUCOSIDASE 1"/>
    <property type="match status" value="1"/>
</dbReference>
<protein>
    <submittedName>
        <fullName evidence="7">Alpha-xylosidase</fullName>
        <ecNumber evidence="7">3.2.1.177</ecNumber>
    </submittedName>
</protein>
<dbReference type="GO" id="GO:0061634">
    <property type="term" value="F:alpha-D-xyloside xylohydrolase"/>
    <property type="evidence" value="ECO:0007669"/>
    <property type="project" value="UniProtKB-EC"/>
</dbReference>
<dbReference type="GO" id="GO:0030246">
    <property type="term" value="F:carbohydrate binding"/>
    <property type="evidence" value="ECO:0007669"/>
    <property type="project" value="InterPro"/>
</dbReference>
<dbReference type="InterPro" id="IPR017853">
    <property type="entry name" value="GH"/>
</dbReference>
<gene>
    <name evidence="7" type="primary">yicI</name>
    <name evidence="7" type="ORF">L21SP5_02764</name>
</gene>
<evidence type="ECO:0000259" key="4">
    <source>
        <dbReference type="Pfam" id="PF01055"/>
    </source>
</evidence>
<dbReference type="InterPro" id="IPR000322">
    <property type="entry name" value="Glyco_hydro_31_TIM"/>
</dbReference>
<dbReference type="InterPro" id="IPR026444">
    <property type="entry name" value="Secre_tail"/>
</dbReference>
<feature type="domain" description="Glycosyl hydrolase family 31 C-terminal" evidence="6">
    <location>
        <begin position="695"/>
        <end position="778"/>
    </location>
</feature>
<dbReference type="SUPFAM" id="SSF74650">
    <property type="entry name" value="Galactose mutarotase-like"/>
    <property type="match status" value="1"/>
</dbReference>
<reference evidence="7 8" key="1">
    <citation type="submission" date="2015-11" db="EMBL/GenBank/DDBJ databases">
        <title>Description and complete genome sequence of a novel strain predominating in hypersaline microbial mats and representing a new family of the Bacteriodetes phylum.</title>
        <authorList>
            <person name="Spring S."/>
            <person name="Bunk B."/>
            <person name="Sproer C."/>
            <person name="Klenk H.-P."/>
        </authorList>
    </citation>
    <scope>NUCLEOTIDE SEQUENCE [LARGE SCALE GENOMIC DNA]</scope>
    <source>
        <strain evidence="7 8">L21-Spi-D4</strain>
    </source>
</reference>